<feature type="binding site" evidence="1">
    <location>
        <position position="267"/>
    </location>
    <ligand>
        <name>Zn(2+)</name>
        <dbReference type="ChEBI" id="CHEBI:29105"/>
    </ligand>
</feature>
<evidence type="ECO:0000313" key="4">
    <source>
        <dbReference type="Proteomes" id="UP000269198"/>
    </source>
</evidence>
<evidence type="ECO:0000313" key="3">
    <source>
        <dbReference type="EMBL" id="RNL85556.1"/>
    </source>
</evidence>
<dbReference type="GO" id="GO:0046872">
    <property type="term" value="F:metal ion binding"/>
    <property type="evidence" value="ECO:0007669"/>
    <property type="project" value="UniProtKB-KW"/>
</dbReference>
<feature type="binding site" evidence="1">
    <location>
        <position position="315"/>
    </location>
    <ligand>
        <name>Zn(2+)</name>
        <dbReference type="ChEBI" id="CHEBI:29105"/>
    </ligand>
</feature>
<keyword evidence="4" id="KW-1185">Reference proteome</keyword>
<reference evidence="3 4" key="1">
    <citation type="submission" date="2018-11" db="EMBL/GenBank/DDBJ databases">
        <title>The genome draft of YIM 96095.</title>
        <authorList>
            <person name="Tang S.-K."/>
            <person name="Chunyu W.-X."/>
            <person name="Feng Y.-Z."/>
        </authorList>
    </citation>
    <scope>NUCLEOTIDE SEQUENCE [LARGE SCALE GENOMIC DNA]</scope>
    <source>
        <strain evidence="3 4">YIM 96095</strain>
    </source>
</reference>
<dbReference type="CDD" id="cd04793">
    <property type="entry name" value="LanC"/>
    <property type="match status" value="1"/>
</dbReference>
<evidence type="ECO:0000256" key="2">
    <source>
        <dbReference type="SAM" id="MobiDB-lite"/>
    </source>
</evidence>
<dbReference type="Pfam" id="PF05147">
    <property type="entry name" value="LANC_like"/>
    <property type="match status" value="1"/>
</dbReference>
<name>A0A3N0ECJ9_9ACTN</name>
<protein>
    <submittedName>
        <fullName evidence="3">Lanthionine synthetase</fullName>
    </submittedName>
</protein>
<dbReference type="AlphaFoldDB" id="A0A3N0ECJ9"/>
<dbReference type="RefSeq" id="WP_123200813.1">
    <property type="nucleotide sequence ID" value="NZ_RJMB01000006.1"/>
</dbReference>
<evidence type="ECO:0000256" key="1">
    <source>
        <dbReference type="PIRSR" id="PIRSR607822-1"/>
    </source>
</evidence>
<dbReference type="Proteomes" id="UP000269198">
    <property type="component" value="Unassembled WGS sequence"/>
</dbReference>
<proteinExistence type="predicted"/>
<dbReference type="EMBL" id="RJMB01000006">
    <property type="protein sequence ID" value="RNL85556.1"/>
    <property type="molecule type" value="Genomic_DNA"/>
</dbReference>
<gene>
    <name evidence="3" type="ORF">EFW17_08780</name>
</gene>
<dbReference type="PRINTS" id="PR01950">
    <property type="entry name" value="LANCSUPER"/>
</dbReference>
<dbReference type="InterPro" id="IPR033889">
    <property type="entry name" value="LanC"/>
</dbReference>
<dbReference type="SUPFAM" id="SSF158745">
    <property type="entry name" value="LanC-like"/>
    <property type="match status" value="1"/>
</dbReference>
<feature type="region of interest" description="Disordered" evidence="2">
    <location>
        <begin position="1"/>
        <end position="25"/>
    </location>
</feature>
<dbReference type="SMART" id="SM01260">
    <property type="entry name" value="LANC_like"/>
    <property type="match status" value="1"/>
</dbReference>
<dbReference type="PRINTS" id="PR01955">
    <property type="entry name" value="LANCFRANKIA"/>
</dbReference>
<sequence length="387" mass="40580">MTPTPSTSVDLHTPPKTDLGPGWGQSLANGALGPALLHLVTARAGLGPAEPAHAWLDAATRAPVSSHTDGGLFCGITALAYVLHTTSAAHPTVAVLDEHIDTLARHRLDAAHTRIDRGALPEVAEFDLIKGLTGIGAYLLARTPHGRRTAEVLAYLVRLTHPITHHGEELPGWWSPNAPLSHGDFSGGHANLGLAHGISGPLALLALALRSGVTVDDQHTAIRRICTWMDHWRAPGPGGTRWPRWVTRAQHRNGNGAETNPALLAWCYGTPGQARAQQLAAHALGDHQRCAMATHALAACATDTAGMAALDGSLCHGRAGLLQTLRRAAEDDPTTTLEPHLRNLEHQARGAPCTGTGFLEGSAGHALALLPSTAHTTGWDACLLTTG</sequence>
<organism evidence="3 4">
    <name type="scientific">Halostreptopolyspora alba</name>
    <dbReference type="NCBI Taxonomy" id="2487137"/>
    <lineage>
        <taxon>Bacteria</taxon>
        <taxon>Bacillati</taxon>
        <taxon>Actinomycetota</taxon>
        <taxon>Actinomycetes</taxon>
        <taxon>Streptosporangiales</taxon>
        <taxon>Nocardiopsidaceae</taxon>
        <taxon>Halostreptopolyspora</taxon>
    </lineage>
</organism>
<comment type="caution">
    <text evidence="3">The sequence shown here is derived from an EMBL/GenBank/DDBJ whole genome shotgun (WGS) entry which is preliminary data.</text>
</comment>
<feature type="compositionally biased region" description="Polar residues" evidence="2">
    <location>
        <begin position="1"/>
        <end position="10"/>
    </location>
</feature>
<accession>A0A3N0ECJ9</accession>
<dbReference type="InterPro" id="IPR007822">
    <property type="entry name" value="LANC-like"/>
</dbReference>
<keyword evidence="1" id="KW-0862">Zinc</keyword>
<dbReference type="OrthoDB" id="1882482at2"/>
<feature type="binding site" evidence="1">
    <location>
        <position position="316"/>
    </location>
    <ligand>
        <name>Zn(2+)</name>
        <dbReference type="ChEBI" id="CHEBI:29105"/>
    </ligand>
</feature>
<dbReference type="Gene3D" id="1.50.10.20">
    <property type="match status" value="1"/>
</dbReference>
<keyword evidence="1" id="KW-0479">Metal-binding</keyword>
<dbReference type="GO" id="GO:0031179">
    <property type="term" value="P:peptide modification"/>
    <property type="evidence" value="ECO:0007669"/>
    <property type="project" value="InterPro"/>
</dbReference>